<accession>E4YWF1</accession>
<gene>
    <name evidence="2" type="ORF">GSOID_T00020377001</name>
</gene>
<dbReference type="AlphaFoldDB" id="E4YWF1"/>
<evidence type="ECO:0000313" key="2">
    <source>
        <dbReference type="EMBL" id="CBY39786.1"/>
    </source>
</evidence>
<protein>
    <submittedName>
        <fullName evidence="2">Uncharacterized protein</fullName>
    </submittedName>
</protein>
<organism evidence="2">
    <name type="scientific">Oikopleura dioica</name>
    <name type="common">Tunicate</name>
    <dbReference type="NCBI Taxonomy" id="34765"/>
    <lineage>
        <taxon>Eukaryota</taxon>
        <taxon>Metazoa</taxon>
        <taxon>Chordata</taxon>
        <taxon>Tunicata</taxon>
        <taxon>Appendicularia</taxon>
        <taxon>Copelata</taxon>
        <taxon>Oikopleuridae</taxon>
        <taxon>Oikopleura</taxon>
    </lineage>
</organism>
<evidence type="ECO:0000256" key="1">
    <source>
        <dbReference type="SAM" id="MobiDB-lite"/>
    </source>
</evidence>
<reference evidence="2" key="1">
    <citation type="journal article" date="2010" name="Science">
        <title>Plasticity of animal genome architecture unmasked by rapid evolution of a pelagic tunicate.</title>
        <authorList>
            <person name="Denoeud F."/>
            <person name="Henriet S."/>
            <person name="Mungpakdee S."/>
            <person name="Aury J.M."/>
            <person name="Da Silva C."/>
            <person name="Brinkmann H."/>
            <person name="Mikhaleva J."/>
            <person name="Olsen L.C."/>
            <person name="Jubin C."/>
            <person name="Canestro C."/>
            <person name="Bouquet J.M."/>
            <person name="Danks G."/>
            <person name="Poulain J."/>
            <person name="Campsteijn C."/>
            <person name="Adamski M."/>
            <person name="Cross I."/>
            <person name="Yadetie F."/>
            <person name="Muffato M."/>
            <person name="Louis A."/>
            <person name="Butcher S."/>
            <person name="Tsagkogeorga G."/>
            <person name="Konrad A."/>
            <person name="Singh S."/>
            <person name="Jensen M.F."/>
            <person name="Cong E.H."/>
            <person name="Eikeseth-Otteraa H."/>
            <person name="Noel B."/>
            <person name="Anthouard V."/>
            <person name="Porcel B.M."/>
            <person name="Kachouri-Lafond R."/>
            <person name="Nishino A."/>
            <person name="Ugolini M."/>
            <person name="Chourrout P."/>
            <person name="Nishida H."/>
            <person name="Aasland R."/>
            <person name="Huzurbazar S."/>
            <person name="Westhof E."/>
            <person name="Delsuc F."/>
            <person name="Lehrach H."/>
            <person name="Reinhardt R."/>
            <person name="Weissenbach J."/>
            <person name="Roy S.W."/>
            <person name="Artiguenave F."/>
            <person name="Postlethwait J.H."/>
            <person name="Manak J.R."/>
            <person name="Thompson E.M."/>
            <person name="Jaillon O."/>
            <person name="Du Pasquier L."/>
            <person name="Boudinot P."/>
            <person name="Liberles D.A."/>
            <person name="Volff J.N."/>
            <person name="Philippe H."/>
            <person name="Lenhard B."/>
            <person name="Roest Crollius H."/>
            <person name="Wincker P."/>
            <person name="Chourrout D."/>
        </authorList>
    </citation>
    <scope>NUCLEOTIDE SEQUENCE [LARGE SCALE GENOMIC DNA]</scope>
</reference>
<dbReference type="EMBL" id="FN655652">
    <property type="protein sequence ID" value="CBY39786.1"/>
    <property type="molecule type" value="Genomic_DNA"/>
</dbReference>
<feature type="region of interest" description="Disordered" evidence="1">
    <location>
        <begin position="161"/>
        <end position="204"/>
    </location>
</feature>
<feature type="region of interest" description="Disordered" evidence="1">
    <location>
        <begin position="111"/>
        <end position="148"/>
    </location>
</feature>
<proteinExistence type="predicted"/>
<feature type="compositionally biased region" description="Low complexity" evidence="1">
    <location>
        <begin position="119"/>
        <end position="135"/>
    </location>
</feature>
<name>E4YWF1_OIKDI</name>
<feature type="region of interest" description="Disordered" evidence="1">
    <location>
        <begin position="308"/>
        <end position="328"/>
    </location>
</feature>
<sequence>MPNRVRNNENTMPSMTTGTASAVAEATTMQTIAPRRALQELSRNHQATTSYAAVVRQAQTTNNPTPQPLLNPLPQRPSTLQVEQMIARAQQEALQQRQVQRVLFQNQARALNHHHHRQQQQPNNHRSSSSNRHQPTPFEVENDEEEGSGSDILVDLVEIPPAQPREPTQSELSLAERVVGRERSTISSRSSSPPPPPLEPTRPTRVVNPQFQPISAAPAINNSPLNLIRTDYNFENPVQQPQQPMMESVARHSRQNVPHYYPYPSRPAVETAAAAAATRSHQINNNHHQGWRNIQQLSADPQLIYAAPQQPTPPQAQQAHHHHSTNSYPQLRATARPFYPTMQRQRQQLVLAQHYAQPGTAAAAQVNPTFPNYFYQIQQQQQQPPPIQAQPMYLMLVPIETGNQLLQQAGVTTPQPTAATTTTPTFQPNCQN</sequence>
<dbReference type="Proteomes" id="UP000011014">
    <property type="component" value="Unassembled WGS sequence"/>
</dbReference>